<dbReference type="PROSITE" id="PS51257">
    <property type="entry name" value="PROKAR_LIPOPROTEIN"/>
    <property type="match status" value="1"/>
</dbReference>
<organism evidence="1 2">
    <name type="scientific">Telluria mixta</name>
    <dbReference type="NCBI Taxonomy" id="34071"/>
    <lineage>
        <taxon>Bacteria</taxon>
        <taxon>Pseudomonadati</taxon>
        <taxon>Pseudomonadota</taxon>
        <taxon>Betaproteobacteria</taxon>
        <taxon>Burkholderiales</taxon>
        <taxon>Oxalobacteraceae</taxon>
        <taxon>Telluria group</taxon>
        <taxon>Telluria</taxon>
    </lineage>
</organism>
<comment type="caution">
    <text evidence="1">The sequence shown here is derived from an EMBL/GenBank/DDBJ whole genome shotgun (WGS) entry which is preliminary data.</text>
</comment>
<name>A0ABT2C5X0_9BURK</name>
<keyword evidence="2" id="KW-1185">Reference proteome</keyword>
<dbReference type="Proteomes" id="UP001165263">
    <property type="component" value="Unassembled WGS sequence"/>
</dbReference>
<dbReference type="EMBL" id="JANUHC010000011">
    <property type="protein sequence ID" value="MCS0632775.1"/>
    <property type="molecule type" value="Genomic_DNA"/>
</dbReference>
<evidence type="ECO:0000313" key="1">
    <source>
        <dbReference type="EMBL" id="MCS0632775.1"/>
    </source>
</evidence>
<sequence>MTFKVSAIALGCVALLSGCGGGGGGSGDGTLEQTISFNFPGGQAVAIPPNTATVKLVATASSGGPLTYASNTPDTCTLSGETLTLVKAGECSVTATQAGGNGYAPASNRQLFVIPKQPQMVIFRNPGAQPLDAKPVTLAATSTVAGRTIAYSTTTPSVCSVSGTSLQKLADGICTVTATQEGDDIFAKASTVKNIPIGNAQGPTLTFLSGFKDTSNTKESGPIGTFSGSSADGWWCGTNWCGSSVSSDGNSFTYHYDIQPPSADGLGAYWGFNFLAPNLAKVPDNGNSPGMQIDSQSTVKFTASPNAEWFSTSNNAIAIELKLGHFAVKDGKACNVTLRAEVKPTATAATTYTVSLKDQFKVSESCGLAGLDVWNELQDYPISQIQFGAASVNTSVATPGAAKLTFSTRLTVTGPITFQ</sequence>
<gene>
    <name evidence="1" type="ORF">NX786_25925</name>
</gene>
<dbReference type="RefSeq" id="WP_259451787.1">
    <property type="nucleotide sequence ID" value="NZ_CP119520.1"/>
</dbReference>
<accession>A0ABT2C5X0</accession>
<evidence type="ECO:0000313" key="2">
    <source>
        <dbReference type="Proteomes" id="UP001165263"/>
    </source>
</evidence>
<proteinExistence type="predicted"/>
<reference evidence="1" key="1">
    <citation type="submission" date="2022-08" db="EMBL/GenBank/DDBJ databases">
        <title>Reclassification of Massilia species as members of the genera Telluria, Duganella, Pseudoduganella, Mokoshia gen. nov. and Zemynaea gen. nov. using orthogonal and non-orthogonal genome-based approaches.</title>
        <authorList>
            <person name="Bowman J.P."/>
        </authorList>
    </citation>
    <scope>NUCLEOTIDE SEQUENCE</scope>
    <source>
        <strain evidence="1">LMG 11547</strain>
    </source>
</reference>
<protein>
    <submittedName>
        <fullName evidence="1">Uncharacterized protein</fullName>
    </submittedName>
</protein>